<dbReference type="SUPFAM" id="SSF48652">
    <property type="entry name" value="Tetraspanin"/>
    <property type="match status" value="2"/>
</dbReference>
<keyword evidence="8" id="KW-1185">Reference proteome</keyword>
<accession>A0A5E4QEE6</accession>
<evidence type="ECO:0000256" key="6">
    <source>
        <dbReference type="SAM" id="Phobius"/>
    </source>
</evidence>
<gene>
    <name evidence="7" type="ORF">LSINAPIS_LOCUS7092</name>
</gene>
<dbReference type="PRINTS" id="PR00259">
    <property type="entry name" value="TMFOUR"/>
</dbReference>
<name>A0A5E4QEE6_9NEOP</name>
<feature type="transmembrane region" description="Helical" evidence="6">
    <location>
        <begin position="15"/>
        <end position="42"/>
    </location>
</feature>
<feature type="transmembrane region" description="Helical" evidence="6">
    <location>
        <begin position="293"/>
        <end position="317"/>
    </location>
</feature>
<dbReference type="InterPro" id="IPR018503">
    <property type="entry name" value="Tetraspanin_CS"/>
</dbReference>
<sequence length="492" mass="54200">MAQNNQEVGMKCIKYMLLCVTAIFVLTSALIISVGTTIYAIYYDVSFFLYDQMFSPATLIIVIGILMLFVSLFGCIGALKESTCLVNTFAVILSAVLMLEIGAAIAAYAMRGQVATMLDNNLRETLPYYYSNPEVASSFDFIQNRLNCCGVDTYLDWSEVPDAPKNEGISVSNITVPYSCCAETRTRIIEDIEIDECIKMYSNGCLPRITYLIYQSAGLLGAGAMTITFIQVIAGLMIVLGISVYTYYHNFSFFYESGKGGRLLTPSILCVIFGMILLVVTMFGFFGSLKQSTCMYALILGVLVILKVIVIILSLTIDATTLHNLINIPIAEYTSDDEIRAEIDLLQTSLNCCGDTSYHDYLSMNFTSDHSTVIISNSDDGPVLVPSSCCVVKTEDDAYCMIIRTNGCRTVMGRLLLENSSVIGILGISVTFIQVLGIIFALLLARCIRKMKSERALQQWKIKEQMIMARKAEENLSDGNTVYIAQADSSTA</sequence>
<comment type="similarity">
    <text evidence="2">Belongs to the tetraspanin (TM4SF) family.</text>
</comment>
<feature type="transmembrane region" description="Helical" evidence="6">
    <location>
        <begin position="217"/>
        <end position="243"/>
    </location>
</feature>
<dbReference type="Pfam" id="PF00335">
    <property type="entry name" value="Tetraspanin"/>
    <property type="match status" value="1"/>
</dbReference>
<dbReference type="GO" id="GO:0005886">
    <property type="term" value="C:plasma membrane"/>
    <property type="evidence" value="ECO:0007669"/>
    <property type="project" value="TreeGrafter"/>
</dbReference>
<dbReference type="PANTHER" id="PTHR19282:SF28">
    <property type="entry name" value="TETRASPANIN"/>
    <property type="match status" value="1"/>
</dbReference>
<keyword evidence="4 6" id="KW-1133">Transmembrane helix</keyword>
<protein>
    <submittedName>
        <fullName evidence="7">Uncharacterized protein</fullName>
    </submittedName>
</protein>
<evidence type="ECO:0000256" key="4">
    <source>
        <dbReference type="ARBA" id="ARBA00022989"/>
    </source>
</evidence>
<dbReference type="CDD" id="cd03127">
    <property type="entry name" value="tetraspanin_LEL"/>
    <property type="match status" value="2"/>
</dbReference>
<evidence type="ECO:0000313" key="7">
    <source>
        <dbReference type="EMBL" id="VVC95367.1"/>
    </source>
</evidence>
<feature type="transmembrane region" description="Helical" evidence="6">
    <location>
        <begin position="263"/>
        <end position="286"/>
    </location>
</feature>
<evidence type="ECO:0000256" key="1">
    <source>
        <dbReference type="ARBA" id="ARBA00004141"/>
    </source>
</evidence>
<dbReference type="InterPro" id="IPR008952">
    <property type="entry name" value="Tetraspanin_EC2_sf"/>
</dbReference>
<dbReference type="InterPro" id="IPR018499">
    <property type="entry name" value="Tetraspanin/Peripherin"/>
</dbReference>
<evidence type="ECO:0000256" key="2">
    <source>
        <dbReference type="ARBA" id="ARBA00006840"/>
    </source>
</evidence>
<reference evidence="7 8" key="1">
    <citation type="submission" date="2017-07" db="EMBL/GenBank/DDBJ databases">
        <authorList>
            <person name="Talla V."/>
            <person name="Backstrom N."/>
        </authorList>
    </citation>
    <scope>NUCLEOTIDE SEQUENCE [LARGE SCALE GENOMIC DNA]</scope>
</reference>
<dbReference type="Gene3D" id="1.10.1450.10">
    <property type="entry name" value="Tetraspanin"/>
    <property type="match status" value="2"/>
</dbReference>
<comment type="subcellular location">
    <subcellularLocation>
        <location evidence="1">Membrane</location>
        <topology evidence="1">Multi-pass membrane protein</topology>
    </subcellularLocation>
</comment>
<keyword evidence="3 6" id="KW-0812">Transmembrane</keyword>
<keyword evidence="5 6" id="KW-0472">Membrane</keyword>
<dbReference type="PROSITE" id="PS00421">
    <property type="entry name" value="TM4_1"/>
    <property type="match status" value="1"/>
</dbReference>
<feature type="transmembrane region" description="Helical" evidence="6">
    <location>
        <begin position="54"/>
        <end position="79"/>
    </location>
</feature>
<evidence type="ECO:0000313" key="8">
    <source>
        <dbReference type="Proteomes" id="UP000324832"/>
    </source>
</evidence>
<dbReference type="Proteomes" id="UP000324832">
    <property type="component" value="Unassembled WGS sequence"/>
</dbReference>
<evidence type="ECO:0000256" key="3">
    <source>
        <dbReference type="ARBA" id="ARBA00022692"/>
    </source>
</evidence>
<dbReference type="EMBL" id="FZQP02002282">
    <property type="protein sequence ID" value="VVC95367.1"/>
    <property type="molecule type" value="Genomic_DNA"/>
</dbReference>
<dbReference type="AlphaFoldDB" id="A0A5E4QEE6"/>
<feature type="transmembrane region" description="Helical" evidence="6">
    <location>
        <begin position="85"/>
        <end position="109"/>
    </location>
</feature>
<evidence type="ECO:0000256" key="5">
    <source>
        <dbReference type="ARBA" id="ARBA00023136"/>
    </source>
</evidence>
<feature type="transmembrane region" description="Helical" evidence="6">
    <location>
        <begin position="422"/>
        <end position="445"/>
    </location>
</feature>
<proteinExistence type="inferred from homology"/>
<organism evidence="7 8">
    <name type="scientific">Leptidea sinapis</name>
    <dbReference type="NCBI Taxonomy" id="189913"/>
    <lineage>
        <taxon>Eukaryota</taxon>
        <taxon>Metazoa</taxon>
        <taxon>Ecdysozoa</taxon>
        <taxon>Arthropoda</taxon>
        <taxon>Hexapoda</taxon>
        <taxon>Insecta</taxon>
        <taxon>Pterygota</taxon>
        <taxon>Neoptera</taxon>
        <taxon>Endopterygota</taxon>
        <taxon>Lepidoptera</taxon>
        <taxon>Glossata</taxon>
        <taxon>Ditrysia</taxon>
        <taxon>Papilionoidea</taxon>
        <taxon>Pieridae</taxon>
        <taxon>Dismorphiinae</taxon>
        <taxon>Leptidea</taxon>
    </lineage>
</organism>
<dbReference type="PANTHER" id="PTHR19282">
    <property type="entry name" value="TETRASPANIN"/>
    <property type="match status" value="1"/>
</dbReference>